<organism evidence="1 2">
    <name type="scientific">Anaerosporomusa subterranea</name>
    <dbReference type="NCBI Taxonomy" id="1794912"/>
    <lineage>
        <taxon>Bacteria</taxon>
        <taxon>Bacillati</taxon>
        <taxon>Bacillota</taxon>
        <taxon>Negativicutes</taxon>
        <taxon>Acetonemataceae</taxon>
        <taxon>Anaerosporomusa</taxon>
    </lineage>
</organism>
<protein>
    <submittedName>
        <fullName evidence="1">Uncharacterized protein</fullName>
    </submittedName>
</protein>
<accession>A0A154BV41</accession>
<keyword evidence="2" id="KW-1185">Reference proteome</keyword>
<dbReference type="AlphaFoldDB" id="A0A154BV41"/>
<dbReference type="RefSeq" id="WP_066238239.1">
    <property type="nucleotide sequence ID" value="NZ_LSGP01000012.1"/>
</dbReference>
<name>A0A154BV41_ANASB</name>
<dbReference type="STRING" id="1794912.AXX12_18285"/>
<evidence type="ECO:0000313" key="1">
    <source>
        <dbReference type="EMBL" id="KYZ77680.1"/>
    </source>
</evidence>
<dbReference type="EMBL" id="LSGP01000012">
    <property type="protein sequence ID" value="KYZ77680.1"/>
    <property type="molecule type" value="Genomic_DNA"/>
</dbReference>
<evidence type="ECO:0000313" key="2">
    <source>
        <dbReference type="Proteomes" id="UP000076268"/>
    </source>
</evidence>
<sequence>MKLLLRCPQCAPNAASQYVEMNYEGVYELDCQNGHRVLVTLPLQKFEILFQMGSLAFLDGYPREAALDFAAALERFFEFAIMVMLSQQRVPKSHIKATWKQLSHQSERQIGAFYMLYLQSFAQQPPTVDNKWVSFRNSVTHRGEIPTVEKTEAYASYLWQYMINLLAQLKTRQADGLRRYVLSQDVTANNGVTVTTAAIPTMISVLHENVTDSFADSLAVLRQLIEQGVFRK</sequence>
<comment type="caution">
    <text evidence="1">The sequence shown here is derived from an EMBL/GenBank/DDBJ whole genome shotgun (WGS) entry which is preliminary data.</text>
</comment>
<proteinExistence type="predicted"/>
<dbReference type="Proteomes" id="UP000076268">
    <property type="component" value="Unassembled WGS sequence"/>
</dbReference>
<dbReference type="OrthoDB" id="9110500at2"/>
<gene>
    <name evidence="1" type="ORF">AXX12_18285</name>
</gene>
<reference evidence="1 2" key="1">
    <citation type="submission" date="2016-02" db="EMBL/GenBank/DDBJ databases">
        <title>Anaerosporomusa subterraneum gen. nov., sp. nov., a spore-forming obligate anaerobe isolated from saprolite.</title>
        <authorList>
            <person name="Choi J.K."/>
            <person name="Shah M."/>
            <person name="Yee N."/>
        </authorList>
    </citation>
    <scope>NUCLEOTIDE SEQUENCE [LARGE SCALE GENOMIC DNA]</scope>
    <source>
        <strain evidence="1 2">RU4</strain>
    </source>
</reference>